<reference evidence="1 2" key="1">
    <citation type="submission" date="2023-06" db="EMBL/GenBank/DDBJ databases">
        <title>Roseiconus lacunae JC819 isolated from Gulf of Mannar region, Tamil Nadu.</title>
        <authorList>
            <person name="Pk S."/>
            <person name="Ch S."/>
            <person name="Ch V.R."/>
        </authorList>
    </citation>
    <scope>NUCLEOTIDE SEQUENCE [LARGE SCALE GENOMIC DNA]</scope>
    <source>
        <strain evidence="1 2">JC819</strain>
    </source>
</reference>
<comment type="caution">
    <text evidence="1">The sequence shown here is derived from an EMBL/GenBank/DDBJ whole genome shotgun (WGS) entry which is preliminary data.</text>
</comment>
<name>A0ABT7PLT9_9BACT</name>
<gene>
    <name evidence="1" type="ORF">QTN89_17500</name>
</gene>
<organism evidence="1 2">
    <name type="scientific">Roseiconus lacunae</name>
    <dbReference type="NCBI Taxonomy" id="2605694"/>
    <lineage>
        <taxon>Bacteria</taxon>
        <taxon>Pseudomonadati</taxon>
        <taxon>Planctomycetota</taxon>
        <taxon>Planctomycetia</taxon>
        <taxon>Pirellulales</taxon>
        <taxon>Pirellulaceae</taxon>
        <taxon>Roseiconus</taxon>
    </lineage>
</organism>
<keyword evidence="2" id="KW-1185">Reference proteome</keyword>
<evidence type="ECO:0000313" key="2">
    <source>
        <dbReference type="Proteomes" id="UP001239462"/>
    </source>
</evidence>
<proteinExistence type="predicted"/>
<protein>
    <submittedName>
        <fullName evidence="1">Uncharacterized protein</fullName>
    </submittedName>
</protein>
<accession>A0ABT7PLT9</accession>
<evidence type="ECO:0000313" key="1">
    <source>
        <dbReference type="EMBL" id="MDM4017246.1"/>
    </source>
</evidence>
<sequence>MSNRILNVFPGQDDSTRLVLARESGLDGQSQLVLRQENFSPHVGWFVQSRLAMDAAQAAALKMTLTSNLMDQSGDDSERASASATPAATTLKLHAAIAG</sequence>
<dbReference type="EMBL" id="JASZZN010000012">
    <property type="protein sequence ID" value="MDM4017246.1"/>
    <property type="molecule type" value="Genomic_DNA"/>
</dbReference>
<dbReference type="RefSeq" id="WP_289164684.1">
    <property type="nucleotide sequence ID" value="NZ_JASZZN010000012.1"/>
</dbReference>
<dbReference type="Proteomes" id="UP001239462">
    <property type="component" value="Unassembled WGS sequence"/>
</dbReference>